<feature type="compositionally biased region" description="Low complexity" evidence="1">
    <location>
        <begin position="52"/>
        <end position="70"/>
    </location>
</feature>
<dbReference type="EMBL" id="CP043494">
    <property type="protein sequence ID" value="WNG49282.1"/>
    <property type="molecule type" value="Genomic_DNA"/>
</dbReference>
<sequence>MIRRRALIFLLALGTVTGYASGFASLYRWRHHGPGHACRHGHFRDSHVNDNAAPWAHPATQAQAPTPEPR</sequence>
<dbReference type="Proteomes" id="UP001611383">
    <property type="component" value="Chromosome"/>
</dbReference>
<dbReference type="RefSeq" id="WP_395806997.1">
    <property type="nucleotide sequence ID" value="NZ_CP043494.1"/>
</dbReference>
<proteinExistence type="predicted"/>
<reference evidence="2 3" key="1">
    <citation type="submission" date="2019-08" db="EMBL/GenBank/DDBJ databases">
        <title>Archangium and Cystobacter genomes.</title>
        <authorList>
            <person name="Chen I.-C.K."/>
            <person name="Wielgoss S."/>
        </authorList>
    </citation>
    <scope>NUCLEOTIDE SEQUENCE [LARGE SCALE GENOMIC DNA]</scope>
    <source>
        <strain evidence="2 3">Cbm 6</strain>
    </source>
</reference>
<gene>
    <name evidence="2" type="ORF">F0U60_38045</name>
</gene>
<evidence type="ECO:0000313" key="3">
    <source>
        <dbReference type="Proteomes" id="UP001611383"/>
    </source>
</evidence>
<protein>
    <submittedName>
        <fullName evidence="2">Uncharacterized protein</fullName>
    </submittedName>
</protein>
<evidence type="ECO:0000313" key="2">
    <source>
        <dbReference type="EMBL" id="WNG49282.1"/>
    </source>
</evidence>
<feature type="region of interest" description="Disordered" evidence="1">
    <location>
        <begin position="49"/>
        <end position="70"/>
    </location>
</feature>
<organism evidence="2 3">
    <name type="scientific">Archangium minus</name>
    <dbReference type="NCBI Taxonomy" id="83450"/>
    <lineage>
        <taxon>Bacteria</taxon>
        <taxon>Pseudomonadati</taxon>
        <taxon>Myxococcota</taxon>
        <taxon>Myxococcia</taxon>
        <taxon>Myxococcales</taxon>
        <taxon>Cystobacterineae</taxon>
        <taxon>Archangiaceae</taxon>
        <taxon>Archangium</taxon>
    </lineage>
</organism>
<accession>A0ABY9X1K2</accession>
<name>A0ABY9X1K2_9BACT</name>
<evidence type="ECO:0000256" key="1">
    <source>
        <dbReference type="SAM" id="MobiDB-lite"/>
    </source>
</evidence>
<keyword evidence="3" id="KW-1185">Reference proteome</keyword>